<comment type="cofactor">
    <cofactor evidence="2">
        <name>Zn(2+)</name>
        <dbReference type="ChEBI" id="CHEBI:29105"/>
    </cofactor>
</comment>
<comment type="caution">
    <text evidence="11">The sequence shown here is derived from an EMBL/GenBank/DDBJ whole genome shotgun (WGS) entry which is preliminary data.</text>
</comment>
<evidence type="ECO:0000256" key="1">
    <source>
        <dbReference type="ARBA" id="ARBA00001936"/>
    </source>
</evidence>
<dbReference type="InterPro" id="IPR011060">
    <property type="entry name" value="RibuloseP-bd_barrel"/>
</dbReference>
<dbReference type="Gene3D" id="3.20.20.70">
    <property type="entry name" value="Aldolase class I"/>
    <property type="match status" value="1"/>
</dbReference>
<dbReference type="GO" id="GO:0006091">
    <property type="term" value="P:generation of precursor metabolites and energy"/>
    <property type="evidence" value="ECO:0007669"/>
    <property type="project" value="UniProtKB-ARBA"/>
</dbReference>
<dbReference type="FunFam" id="3.20.20.70:FF:000191">
    <property type="entry name" value="ribulose-phosphate 3-epimerase isoform X2"/>
    <property type="match status" value="1"/>
</dbReference>
<dbReference type="CDD" id="cd00429">
    <property type="entry name" value="RPE"/>
    <property type="match status" value="1"/>
</dbReference>
<proteinExistence type="predicted"/>
<dbReference type="RefSeq" id="WP_121940534.1">
    <property type="nucleotide sequence ID" value="NZ_CP137846.1"/>
</dbReference>
<keyword evidence="8" id="KW-0464">Manganese</keyword>
<keyword evidence="6" id="KW-0862">Zinc</keyword>
<organism evidence="11 12">
    <name type="scientific">Metamycoplasma subdolum</name>
    <dbReference type="NCBI Taxonomy" id="92407"/>
    <lineage>
        <taxon>Bacteria</taxon>
        <taxon>Bacillati</taxon>
        <taxon>Mycoplasmatota</taxon>
        <taxon>Mycoplasmoidales</taxon>
        <taxon>Metamycoplasmataceae</taxon>
        <taxon>Metamycoplasma</taxon>
    </lineage>
</organism>
<dbReference type="PROSITE" id="PS01086">
    <property type="entry name" value="RIBUL_P_3_EPIMER_2"/>
    <property type="match status" value="1"/>
</dbReference>
<gene>
    <name evidence="11" type="ORF">JN00_0033</name>
</gene>
<evidence type="ECO:0000256" key="6">
    <source>
        <dbReference type="ARBA" id="ARBA00022833"/>
    </source>
</evidence>
<dbReference type="AlphaFoldDB" id="A0A3M0A641"/>
<evidence type="ECO:0000256" key="5">
    <source>
        <dbReference type="ARBA" id="ARBA00022723"/>
    </source>
</evidence>
<reference evidence="11 12" key="1">
    <citation type="submission" date="2018-10" db="EMBL/GenBank/DDBJ databases">
        <title>Genomic Encyclopedia of Archaeal and Bacterial Type Strains, Phase II (KMG-II): from individual species to whole genera.</title>
        <authorList>
            <person name="Goeker M."/>
        </authorList>
    </citation>
    <scope>NUCLEOTIDE SEQUENCE [LARGE SCALE GENOMIC DNA]</scope>
    <source>
        <strain evidence="11 12">ATCC 29870</strain>
    </source>
</reference>
<dbReference type="OrthoDB" id="1645589at2"/>
<accession>A0A3M0A641</accession>
<evidence type="ECO:0000313" key="11">
    <source>
        <dbReference type="EMBL" id="RMA78989.1"/>
    </source>
</evidence>
<keyword evidence="9" id="KW-0413">Isomerase</keyword>
<keyword evidence="5" id="KW-0479">Metal-binding</keyword>
<protein>
    <submittedName>
        <fullName evidence="11">Ribulose-phosphate 3-epimerase</fullName>
    </submittedName>
</protein>
<evidence type="ECO:0000256" key="3">
    <source>
        <dbReference type="ARBA" id="ARBA00001954"/>
    </source>
</evidence>
<evidence type="ECO:0000313" key="12">
    <source>
        <dbReference type="Proteomes" id="UP000267246"/>
    </source>
</evidence>
<evidence type="ECO:0000256" key="10">
    <source>
        <dbReference type="ARBA" id="ARBA00023277"/>
    </source>
</evidence>
<dbReference type="InterPro" id="IPR013785">
    <property type="entry name" value="Aldolase_TIM"/>
</dbReference>
<name>A0A3M0A641_9BACT</name>
<dbReference type="GO" id="GO:0006163">
    <property type="term" value="P:purine nucleotide metabolic process"/>
    <property type="evidence" value="ECO:0007669"/>
    <property type="project" value="UniProtKB-ARBA"/>
</dbReference>
<evidence type="ECO:0000256" key="7">
    <source>
        <dbReference type="ARBA" id="ARBA00023004"/>
    </source>
</evidence>
<dbReference type="GO" id="GO:1901135">
    <property type="term" value="P:carbohydrate derivative metabolic process"/>
    <property type="evidence" value="ECO:0007669"/>
    <property type="project" value="UniProtKB-ARBA"/>
</dbReference>
<evidence type="ECO:0000256" key="9">
    <source>
        <dbReference type="ARBA" id="ARBA00023235"/>
    </source>
</evidence>
<comment type="subunit">
    <text evidence="4">Homodimer.</text>
</comment>
<dbReference type="Pfam" id="PF00834">
    <property type="entry name" value="Ribul_P_3_epim"/>
    <property type="match status" value="1"/>
</dbReference>
<dbReference type="InterPro" id="IPR000056">
    <property type="entry name" value="Ribul_P_3_epim-like"/>
</dbReference>
<comment type="cofactor">
    <cofactor evidence="1">
        <name>Mn(2+)</name>
        <dbReference type="ChEBI" id="CHEBI:29035"/>
    </cofactor>
</comment>
<dbReference type="EMBL" id="REFI01000005">
    <property type="protein sequence ID" value="RMA78989.1"/>
    <property type="molecule type" value="Genomic_DNA"/>
</dbReference>
<dbReference type="GO" id="GO:0046496">
    <property type="term" value="P:nicotinamide nucleotide metabolic process"/>
    <property type="evidence" value="ECO:0007669"/>
    <property type="project" value="UniProtKB-ARBA"/>
</dbReference>
<dbReference type="NCBIfam" id="NF004076">
    <property type="entry name" value="PRK05581.1-4"/>
    <property type="match status" value="1"/>
</dbReference>
<dbReference type="GO" id="GO:0046872">
    <property type="term" value="F:metal ion binding"/>
    <property type="evidence" value="ECO:0007669"/>
    <property type="project" value="UniProtKB-KW"/>
</dbReference>
<evidence type="ECO:0000256" key="4">
    <source>
        <dbReference type="ARBA" id="ARBA00011738"/>
    </source>
</evidence>
<dbReference type="GO" id="GO:0005975">
    <property type="term" value="P:carbohydrate metabolic process"/>
    <property type="evidence" value="ECO:0007669"/>
    <property type="project" value="InterPro"/>
</dbReference>
<dbReference type="PROSITE" id="PS01085">
    <property type="entry name" value="RIBUL_P_3_EPIMER_1"/>
    <property type="match status" value="1"/>
</dbReference>
<dbReference type="PANTHER" id="PTHR11749">
    <property type="entry name" value="RIBULOSE-5-PHOSPHATE-3-EPIMERASE"/>
    <property type="match status" value="1"/>
</dbReference>
<keyword evidence="7" id="KW-0408">Iron</keyword>
<evidence type="ECO:0000256" key="2">
    <source>
        <dbReference type="ARBA" id="ARBA00001947"/>
    </source>
</evidence>
<keyword evidence="10" id="KW-0119">Carbohydrate metabolism</keyword>
<dbReference type="Proteomes" id="UP000267246">
    <property type="component" value="Unassembled WGS sequence"/>
</dbReference>
<evidence type="ECO:0000256" key="8">
    <source>
        <dbReference type="ARBA" id="ARBA00023211"/>
    </source>
</evidence>
<dbReference type="GO" id="GO:0016857">
    <property type="term" value="F:racemase and epimerase activity, acting on carbohydrates and derivatives"/>
    <property type="evidence" value="ECO:0007669"/>
    <property type="project" value="InterPro"/>
</dbReference>
<keyword evidence="12" id="KW-1185">Reference proteome</keyword>
<dbReference type="SUPFAM" id="SSF51366">
    <property type="entry name" value="Ribulose-phoshate binding barrel"/>
    <property type="match status" value="1"/>
</dbReference>
<sequence>MRKISPSVLNVDKEKLVPYINKLIEWNVTNVHYDVMDNIFVPNVALQYKEIEMIKKECLKHTMDIHLMVKDVFGYYKMYKDIGDILTFHFEAMSQEDLQHLIAKARHDNVKLGLAISPETNVEVIRPYLKYLSLVLIMSVKPGFGGQKFIDASYDKVFALKRMIQEEKKEIIIQIDGGVKLDNIKYCFDAGVDLAVVGSFLVENFSEEIIKKLLK</sequence>
<comment type="cofactor">
    <cofactor evidence="3">
        <name>Fe(2+)</name>
        <dbReference type="ChEBI" id="CHEBI:29033"/>
    </cofactor>
</comment>